<dbReference type="EMBL" id="JAEMWU010000001">
    <property type="protein sequence ID" value="MBN8205014.1"/>
    <property type="molecule type" value="Genomic_DNA"/>
</dbReference>
<keyword evidence="1" id="KW-0732">Signal</keyword>
<evidence type="ECO:0008006" key="4">
    <source>
        <dbReference type="Google" id="ProtNLM"/>
    </source>
</evidence>
<evidence type="ECO:0000313" key="3">
    <source>
        <dbReference type="Proteomes" id="UP000664385"/>
    </source>
</evidence>
<dbReference type="AlphaFoldDB" id="A0A939IUG8"/>
<sequence length="150" mass="15508">MKRIIGGVLAIIGAMALAGCSSATATPDELQQWMDDQHAASDDAKARVTALALVPSADSTLDDLGEQFRVDFEEPEQLTEFEFSCFGAETMDVSVYMHTEAGIVGTAAVDVLCSDGPKTLNPGIGDAAVHAVTASAFSADGAGAWSLAVR</sequence>
<name>A0A939IUG8_9MICO</name>
<dbReference type="Proteomes" id="UP000664385">
    <property type="component" value="Unassembled WGS sequence"/>
</dbReference>
<protein>
    <recommendedName>
        <fullName evidence="4">Lipoprotein</fullName>
    </recommendedName>
</protein>
<feature type="chain" id="PRO_5037129346" description="Lipoprotein" evidence="1">
    <location>
        <begin position="26"/>
        <end position="150"/>
    </location>
</feature>
<reference evidence="2" key="1">
    <citation type="submission" date="2020-12" db="EMBL/GenBank/DDBJ databases">
        <title>PHA producing bacteria isolated from mangrove.</title>
        <authorList>
            <person name="Zheng W."/>
            <person name="Yu S."/>
            <person name="Huang Y."/>
        </authorList>
    </citation>
    <scope>NUCLEOTIDE SEQUENCE</scope>
    <source>
        <strain evidence="2">GN8-5</strain>
    </source>
</reference>
<accession>A0A939IUG8</accession>
<evidence type="ECO:0000256" key="1">
    <source>
        <dbReference type="SAM" id="SignalP"/>
    </source>
</evidence>
<dbReference type="PROSITE" id="PS51257">
    <property type="entry name" value="PROKAR_LIPOPROTEIN"/>
    <property type="match status" value="1"/>
</dbReference>
<proteinExistence type="predicted"/>
<organism evidence="2 3">
    <name type="scientific">Microbacterium esteraromaticum</name>
    <dbReference type="NCBI Taxonomy" id="57043"/>
    <lineage>
        <taxon>Bacteria</taxon>
        <taxon>Bacillati</taxon>
        <taxon>Actinomycetota</taxon>
        <taxon>Actinomycetes</taxon>
        <taxon>Micrococcales</taxon>
        <taxon>Microbacteriaceae</taxon>
        <taxon>Microbacterium</taxon>
    </lineage>
</organism>
<comment type="caution">
    <text evidence="2">The sequence shown here is derived from an EMBL/GenBank/DDBJ whole genome shotgun (WGS) entry which is preliminary data.</text>
</comment>
<dbReference type="RefSeq" id="WP_206821205.1">
    <property type="nucleotide sequence ID" value="NZ_JAEKJQ010000001.1"/>
</dbReference>
<gene>
    <name evidence="2" type="ORF">JF543_03455</name>
</gene>
<feature type="signal peptide" evidence="1">
    <location>
        <begin position="1"/>
        <end position="25"/>
    </location>
</feature>
<evidence type="ECO:0000313" key="2">
    <source>
        <dbReference type="EMBL" id="MBN8205014.1"/>
    </source>
</evidence>